<keyword evidence="4" id="KW-1185">Reference proteome</keyword>
<dbReference type="EMBL" id="LSSM01007584">
    <property type="protein sequence ID" value="OMJ07731.1"/>
    <property type="molecule type" value="Genomic_DNA"/>
</dbReference>
<feature type="compositionally biased region" description="Basic residues" evidence="1">
    <location>
        <begin position="170"/>
        <end position="188"/>
    </location>
</feature>
<organism evidence="3 4">
    <name type="scientific">Smittium culicis</name>
    <dbReference type="NCBI Taxonomy" id="133412"/>
    <lineage>
        <taxon>Eukaryota</taxon>
        <taxon>Fungi</taxon>
        <taxon>Fungi incertae sedis</taxon>
        <taxon>Zoopagomycota</taxon>
        <taxon>Kickxellomycotina</taxon>
        <taxon>Harpellomycetes</taxon>
        <taxon>Harpellales</taxon>
        <taxon>Legeriomycetaceae</taxon>
        <taxon>Smittium</taxon>
    </lineage>
</organism>
<evidence type="ECO:0000256" key="2">
    <source>
        <dbReference type="SAM" id="Phobius"/>
    </source>
</evidence>
<evidence type="ECO:0000256" key="1">
    <source>
        <dbReference type="SAM" id="MobiDB-lite"/>
    </source>
</evidence>
<comment type="caution">
    <text evidence="3">The sequence shown here is derived from an EMBL/GenBank/DDBJ whole genome shotgun (WGS) entry which is preliminary data.</text>
</comment>
<proteinExistence type="predicted"/>
<dbReference type="Proteomes" id="UP000187429">
    <property type="component" value="Unassembled WGS sequence"/>
</dbReference>
<dbReference type="OrthoDB" id="5547695at2759"/>
<evidence type="ECO:0000313" key="4">
    <source>
        <dbReference type="Proteomes" id="UP000187429"/>
    </source>
</evidence>
<feature type="transmembrane region" description="Helical" evidence="2">
    <location>
        <begin position="44"/>
        <end position="64"/>
    </location>
</feature>
<sequence length="535" mass="59946">MNSETSESVNAKLLNDSTKQDEESLIPVVQVTQSRKCRLFKSNAFKTLLVLFSLASVYIISFAATNGFKSCLYSKHSPQYDSIYPGSNIDEFKNYDLDSVPYFLVPEGKYSIQDSFKEEFKNVHGYSKTKFSNSKINTFKYWFKNKIGKSVSRFFRKVRHRLGNKGWRNGNHHPYHKGHKKNHKHIKSWGKDSKPAPKNKILNLNKSENAKFADAINKAKQSLKNKDHSVKEGKNVSDIFLYENMKENADTTDGSCKAPFEGEGYTFPIDVSFDKIHLNSYGLMYSNAKVVYTNDKQASIDIDVKYSDPSLFKKVKVVQSLKSDGNAEYTLKCYSKLNKGDCIVTTSVLKIPKTVKEISFYNTFITGNLVIQKEVLQNVHFKDMYFASVHTDANFSNLSADKFTSNLAHGSISGSMIISESLKVHSVNATIDLQVSLPKTPSQESDSKFIADSVMGNINIQMSDSYVGNFRVGSLLAKTNVEQIGKSGSIEFNDSKPRSLSGFHYNTHKAPADPPASSNKIMVGSLKGNATLLFV</sequence>
<keyword evidence="2" id="KW-1133">Transmembrane helix</keyword>
<dbReference type="AlphaFoldDB" id="A0A1R1WZD8"/>
<protein>
    <submittedName>
        <fullName evidence="3">Uncharacterized protein</fullName>
    </submittedName>
</protein>
<gene>
    <name evidence="3" type="ORF">AYI69_g11347</name>
</gene>
<keyword evidence="2" id="KW-0472">Membrane</keyword>
<feature type="region of interest" description="Disordered" evidence="1">
    <location>
        <begin position="165"/>
        <end position="198"/>
    </location>
</feature>
<reference evidence="4" key="1">
    <citation type="submission" date="2017-01" db="EMBL/GenBank/DDBJ databases">
        <authorList>
            <person name="Wang Y."/>
            <person name="White M."/>
            <person name="Kvist S."/>
            <person name="Moncalvo J.-M."/>
        </authorList>
    </citation>
    <scope>NUCLEOTIDE SEQUENCE [LARGE SCALE GENOMIC DNA]</scope>
    <source>
        <strain evidence="4">ID-206-W2</strain>
    </source>
</reference>
<accession>A0A1R1WZD8</accession>
<evidence type="ECO:0000313" key="3">
    <source>
        <dbReference type="EMBL" id="OMJ07731.1"/>
    </source>
</evidence>
<name>A0A1R1WZD8_9FUNG</name>
<keyword evidence="2" id="KW-0812">Transmembrane</keyword>